<evidence type="ECO:0000256" key="7">
    <source>
        <dbReference type="ARBA" id="ARBA00022723"/>
    </source>
</evidence>
<feature type="binding site" description="axial binding residue" evidence="15">
    <location>
        <position position="409"/>
    </location>
    <ligand>
        <name>heme</name>
        <dbReference type="ChEBI" id="CHEBI:30413"/>
    </ligand>
    <ligandPart>
        <name>Fe</name>
        <dbReference type="ChEBI" id="CHEBI:18248"/>
    </ligandPart>
</feature>
<evidence type="ECO:0000259" key="16">
    <source>
        <dbReference type="PROSITE" id="PS50902"/>
    </source>
</evidence>
<dbReference type="GO" id="GO:0050660">
    <property type="term" value="F:flavin adenine dinucleotide binding"/>
    <property type="evidence" value="ECO:0007669"/>
    <property type="project" value="TreeGrafter"/>
</dbReference>
<dbReference type="GO" id="GO:0005506">
    <property type="term" value="F:iron ion binding"/>
    <property type="evidence" value="ECO:0007669"/>
    <property type="project" value="UniProtKB-UniRule"/>
</dbReference>
<dbReference type="OrthoDB" id="1470350at2759"/>
<dbReference type="PROSITE" id="PS50902">
    <property type="entry name" value="FLAVODOXIN_LIKE"/>
    <property type="match status" value="1"/>
</dbReference>
<dbReference type="GO" id="GO:0010181">
    <property type="term" value="F:FMN binding"/>
    <property type="evidence" value="ECO:0007669"/>
    <property type="project" value="UniProtKB-UniRule"/>
</dbReference>
<dbReference type="Proteomes" id="UP000016922">
    <property type="component" value="Unassembled WGS sequence"/>
</dbReference>
<evidence type="ECO:0000256" key="5">
    <source>
        <dbReference type="ARBA" id="ARBA00022630"/>
    </source>
</evidence>
<dbReference type="Pfam" id="PF00175">
    <property type="entry name" value="NAD_binding_1"/>
    <property type="match status" value="1"/>
</dbReference>
<keyword evidence="7 14" id="KW-0479">Metal-binding</keyword>
<dbReference type="InterPro" id="IPR023206">
    <property type="entry name" value="Bifunctional_P450_P450_red"/>
</dbReference>
<keyword evidence="6 14" id="KW-0288">FMN</keyword>
<keyword evidence="3 14" id="KW-0813">Transport</keyword>
<evidence type="ECO:0000256" key="12">
    <source>
        <dbReference type="ARBA" id="ARBA00023004"/>
    </source>
</evidence>
<organism evidence="18 19">
    <name type="scientific">Glarea lozoyensis (strain ATCC 20868 / MF5171)</name>
    <dbReference type="NCBI Taxonomy" id="1116229"/>
    <lineage>
        <taxon>Eukaryota</taxon>
        <taxon>Fungi</taxon>
        <taxon>Dikarya</taxon>
        <taxon>Ascomycota</taxon>
        <taxon>Pezizomycotina</taxon>
        <taxon>Leotiomycetes</taxon>
        <taxon>Helotiales</taxon>
        <taxon>Helotiaceae</taxon>
        <taxon>Glarea</taxon>
    </lineage>
</organism>
<dbReference type="Gene3D" id="2.40.30.10">
    <property type="entry name" value="Translation factors"/>
    <property type="match status" value="1"/>
</dbReference>
<evidence type="ECO:0000256" key="14">
    <source>
        <dbReference type="PIRNR" id="PIRNR000209"/>
    </source>
</evidence>
<dbReference type="InterPro" id="IPR023173">
    <property type="entry name" value="NADPH_Cyt_P450_Rdtase_alpha"/>
</dbReference>
<dbReference type="InterPro" id="IPR017927">
    <property type="entry name" value="FAD-bd_FR_type"/>
</dbReference>
<accession>S3CW07</accession>
<name>S3CW07_GLAL2</name>
<dbReference type="Gene3D" id="1.10.630.10">
    <property type="entry name" value="Cytochrome P450"/>
    <property type="match status" value="1"/>
</dbReference>
<dbReference type="CDD" id="cd06206">
    <property type="entry name" value="bifunctional_CYPOR"/>
    <property type="match status" value="1"/>
</dbReference>
<dbReference type="SUPFAM" id="SSF52218">
    <property type="entry name" value="Flavoproteins"/>
    <property type="match status" value="1"/>
</dbReference>
<evidence type="ECO:0000256" key="10">
    <source>
        <dbReference type="ARBA" id="ARBA00022982"/>
    </source>
</evidence>
<dbReference type="OMA" id="ECNHRAN"/>
<comment type="cofactor">
    <cofactor evidence="1 14 15">
        <name>heme</name>
        <dbReference type="ChEBI" id="CHEBI:30413"/>
    </cofactor>
</comment>
<evidence type="ECO:0000256" key="6">
    <source>
        <dbReference type="ARBA" id="ARBA00022643"/>
    </source>
</evidence>
<evidence type="ECO:0000256" key="4">
    <source>
        <dbReference type="ARBA" id="ARBA00022617"/>
    </source>
</evidence>
<protein>
    <recommendedName>
        <fullName evidence="14">Bifunctional cytochrome P450/NADPH--P450 reductase</fullName>
    </recommendedName>
    <domain>
        <recommendedName>
            <fullName evidence="14">Cytochrome P450</fullName>
            <ecNumber evidence="14">1.14.14.1</ecNumber>
        </recommendedName>
    </domain>
    <domain>
        <recommendedName>
            <fullName evidence="14">NADPH--cytochrome P450 reductase</fullName>
            <ecNumber evidence="14">1.6.2.4</ecNumber>
        </recommendedName>
    </domain>
</protein>
<dbReference type="InterPro" id="IPR039261">
    <property type="entry name" value="FNR_nucleotide-bd"/>
</dbReference>
<evidence type="ECO:0000256" key="2">
    <source>
        <dbReference type="ARBA" id="ARBA00010018"/>
    </source>
</evidence>
<evidence type="ECO:0000313" key="18">
    <source>
        <dbReference type="EMBL" id="EPE29124.1"/>
    </source>
</evidence>
<dbReference type="GO" id="GO:0003958">
    <property type="term" value="F:NADPH-hemoprotein reductase activity"/>
    <property type="evidence" value="ECO:0007669"/>
    <property type="project" value="UniProtKB-UniRule"/>
</dbReference>
<dbReference type="Pfam" id="PF00667">
    <property type="entry name" value="FAD_binding_1"/>
    <property type="match status" value="1"/>
</dbReference>
<dbReference type="Gene3D" id="3.40.50.80">
    <property type="entry name" value="Nucleotide-binding domain of ferredoxin-NADP reductase (FNR) module"/>
    <property type="match status" value="1"/>
</dbReference>
<dbReference type="GO" id="GO:0020037">
    <property type="term" value="F:heme binding"/>
    <property type="evidence" value="ECO:0007669"/>
    <property type="project" value="UniProtKB-UniRule"/>
</dbReference>
<dbReference type="GO" id="GO:0005829">
    <property type="term" value="C:cytosol"/>
    <property type="evidence" value="ECO:0007669"/>
    <property type="project" value="TreeGrafter"/>
</dbReference>
<proteinExistence type="inferred from homology"/>
<sequence length="1060" mass="116645">METIPIPGPPGLPLLGNIGDIDTKNIVGSVVSLAEKYGEIYRINVGGVNRVIISTQALMDEICDEKRFTKVVGGGIKALRYAVNDGLFTAYMDEHNWQVAHRTLMPAFGPLSTAGMFDEMHDIASQLVAKWARFGPDERIDVGADFTRLTLDTIALCSMDKRFNSFYREDMHPFVETMVSVLEESQTRGSLPTVLNMFRRSAQRKYDEEIAWMRGICEEMIAHRRKNPLEKKDLLNAMIHGKDPKTGCYMTDESIVDNILTFLVAGHETTSGLLSFVFYLLIKNPAIMNLAREEVDKVLGTGPITPQHMNQFPYLEAILKETLRLYPTAPAIAMAPVPETTEYPIFLAGGKYQLNKGDNLLALLVKIQKDPLAFGDDAEEWKPERMLEENFAKLPPNSWKPFGNGARGCIGRPFAMQEAILATVILIQNFEFSLDDPSYELQITHALSIKPKGFYMRASLREKLDATGIEKKIHGNGLACEKTGKLAINHTVVSNGTEKHPLTIIYGSNSGTCEALAQSLARVAGTRGFEVRVDPLDSATDDVPKSQPLIIICPSYEGQPPDNAAQFFGWLEKLKDGKSLQNVEFTVFGVGNRDWTSTFHKVPMNLDRLLAANGGTRIAALGLGDVAKGDIFNDFDYWQDNVLWPAIQGSGSSTKNVVAELDLEIDTSARSQTLRQDLQGAVVLSNKILTALGVPEKRHIEIQLPKGMNYTAGEYLAILPTNSQTNVRRVLKRFGLPADAMITIRNVNAGSTLPATHPVSVTDLLSSYVELNQPATKRNIQVLASLPTTPSTRTALLALTTNTTTKNTPPPSLLTLLETHPTLPIPFQTYISLLPPLRTRQYSISSSPLATPDVVSITFSILPSGVASTYLATLEPDDIMHIAVKPTILFTLPEHMGKTPIIMIGAGAGIAPFLGFLQERAALLNRNSELSLAPAWLFLGCRAPEQDALFADELRAYEDAGVVRVYYAYSQEEGKSRGCRYVQDRVWAERGEIGGLIRGEGKILVCGGQELGEGVKGVVRRIYGEGRRGDGKADGIGEEDVERWFDGLKGKGRWAMDVFD</sequence>
<dbReference type="SUPFAM" id="SSF52343">
    <property type="entry name" value="Ferredoxin reductase-like, C-terminal NADP-linked domain"/>
    <property type="match status" value="1"/>
</dbReference>
<evidence type="ECO:0000256" key="3">
    <source>
        <dbReference type="ARBA" id="ARBA00022448"/>
    </source>
</evidence>
<dbReference type="eggNOG" id="KOG0157">
    <property type="taxonomic scope" value="Eukaryota"/>
</dbReference>
<dbReference type="GeneID" id="19459342"/>
<keyword evidence="19" id="KW-1185">Reference proteome</keyword>
<dbReference type="PANTHER" id="PTHR19384">
    <property type="entry name" value="NITRIC OXIDE SYNTHASE-RELATED"/>
    <property type="match status" value="1"/>
</dbReference>
<dbReference type="PROSITE" id="PS51384">
    <property type="entry name" value="FAD_FR"/>
    <property type="match status" value="1"/>
</dbReference>
<dbReference type="InterPro" id="IPR029039">
    <property type="entry name" value="Flavoprotein-like_sf"/>
</dbReference>
<dbReference type="STRING" id="1116229.S3CW07"/>
<dbReference type="CDD" id="cd11068">
    <property type="entry name" value="CYP120A1"/>
    <property type="match status" value="1"/>
</dbReference>
<comment type="catalytic activity">
    <reaction evidence="14">
        <text>2 oxidized [cytochrome P450] + NADPH = 2 reduced [cytochrome P450] + NADP(+) + H(+)</text>
        <dbReference type="Rhea" id="RHEA:24040"/>
        <dbReference type="Rhea" id="RHEA-COMP:14627"/>
        <dbReference type="Rhea" id="RHEA-COMP:14628"/>
        <dbReference type="ChEBI" id="CHEBI:15378"/>
        <dbReference type="ChEBI" id="CHEBI:55376"/>
        <dbReference type="ChEBI" id="CHEBI:57783"/>
        <dbReference type="ChEBI" id="CHEBI:58349"/>
        <dbReference type="ChEBI" id="CHEBI:60344"/>
        <dbReference type="EC" id="1.6.2.4"/>
    </reaction>
</comment>
<dbReference type="InterPro" id="IPR002401">
    <property type="entry name" value="Cyt_P450_E_grp-I"/>
</dbReference>
<evidence type="ECO:0000256" key="1">
    <source>
        <dbReference type="ARBA" id="ARBA00001971"/>
    </source>
</evidence>
<dbReference type="PRINTS" id="PR00385">
    <property type="entry name" value="P450"/>
</dbReference>
<evidence type="ECO:0000256" key="9">
    <source>
        <dbReference type="ARBA" id="ARBA00022857"/>
    </source>
</evidence>
<dbReference type="PANTHER" id="PTHR19384:SF127">
    <property type="entry name" value="BIFUNCTIONAL CYTOCHROME P450_NADPH--P450 REDUCTASE"/>
    <property type="match status" value="1"/>
</dbReference>
<dbReference type="InterPro" id="IPR017938">
    <property type="entry name" value="Riboflavin_synthase-like_b-brl"/>
</dbReference>
<dbReference type="Gene3D" id="3.40.50.360">
    <property type="match status" value="1"/>
</dbReference>
<keyword evidence="12 14" id="KW-0408">Iron</keyword>
<evidence type="ECO:0000256" key="8">
    <source>
        <dbReference type="ARBA" id="ARBA00022827"/>
    </source>
</evidence>
<keyword evidence="5 14" id="KW-0285">Flavoprotein</keyword>
<keyword evidence="11 14" id="KW-0560">Oxidoreductase</keyword>
<gene>
    <name evidence="18" type="ORF">GLAREA_00282</name>
</gene>
<evidence type="ECO:0000256" key="11">
    <source>
        <dbReference type="ARBA" id="ARBA00023002"/>
    </source>
</evidence>
<feature type="domain" description="Flavodoxin-like" evidence="16">
    <location>
        <begin position="502"/>
        <end position="643"/>
    </location>
</feature>
<keyword evidence="9 14" id="KW-0521">NADP</keyword>
<evidence type="ECO:0000313" key="19">
    <source>
        <dbReference type="Proteomes" id="UP000016922"/>
    </source>
</evidence>
<dbReference type="PRINTS" id="PR00463">
    <property type="entry name" value="EP450I"/>
</dbReference>
<evidence type="ECO:0000256" key="13">
    <source>
        <dbReference type="ARBA" id="ARBA00023033"/>
    </source>
</evidence>
<dbReference type="FunFam" id="1.10.630.10:FF:000040">
    <property type="entry name" value="Bifunctional cytochrome P450/NADPH--P450 reductase"/>
    <property type="match status" value="1"/>
</dbReference>
<dbReference type="AlphaFoldDB" id="S3CW07"/>
<comment type="similarity">
    <text evidence="2 14">In the N-terminal section; belongs to the cytochrome P450 family.</text>
</comment>
<dbReference type="InterPro" id="IPR003097">
    <property type="entry name" value="CysJ-like_FAD-binding"/>
</dbReference>
<keyword evidence="8 14" id="KW-0274">FAD</keyword>
<evidence type="ECO:0000256" key="15">
    <source>
        <dbReference type="PIRSR" id="PIRSR000209-1"/>
    </source>
</evidence>
<dbReference type="SUPFAM" id="SSF63380">
    <property type="entry name" value="Riboflavin synthase domain-like"/>
    <property type="match status" value="1"/>
</dbReference>
<dbReference type="Pfam" id="PF00067">
    <property type="entry name" value="p450"/>
    <property type="match status" value="1"/>
</dbReference>
<dbReference type="eggNOG" id="KOG1158">
    <property type="taxonomic scope" value="Eukaryota"/>
</dbReference>
<dbReference type="EC" id="1.6.2.4" evidence="14"/>
<keyword evidence="4 14" id="KW-0349">Heme</keyword>
<comment type="cofactor">
    <cofactor evidence="14">
        <name>FAD</name>
        <dbReference type="ChEBI" id="CHEBI:57692"/>
    </cofactor>
    <cofactor evidence="14">
        <name>FMN</name>
        <dbReference type="ChEBI" id="CHEBI:58210"/>
    </cofactor>
</comment>
<reference evidence="18 19" key="1">
    <citation type="journal article" date="2013" name="BMC Genomics">
        <title>Genomics-driven discovery of the pneumocandin biosynthetic gene cluster in the fungus Glarea lozoyensis.</title>
        <authorList>
            <person name="Chen L."/>
            <person name="Yue Q."/>
            <person name="Zhang X."/>
            <person name="Xiang M."/>
            <person name="Wang C."/>
            <person name="Li S."/>
            <person name="Che Y."/>
            <person name="Ortiz-Lopez F.J."/>
            <person name="Bills G.F."/>
            <person name="Liu X."/>
            <person name="An Z."/>
        </authorList>
    </citation>
    <scope>NUCLEOTIDE SEQUENCE [LARGE SCALE GENOMIC DNA]</scope>
    <source>
        <strain evidence="19">ATCC 20868 / MF5171</strain>
    </source>
</reference>
<comment type="catalytic activity">
    <reaction evidence="14">
        <text>an organic molecule + reduced [NADPH--hemoprotein reductase] + O2 = an alcohol + oxidized [NADPH--hemoprotein reductase] + H2O + H(+)</text>
        <dbReference type="Rhea" id="RHEA:17149"/>
        <dbReference type="Rhea" id="RHEA-COMP:11964"/>
        <dbReference type="Rhea" id="RHEA-COMP:11965"/>
        <dbReference type="ChEBI" id="CHEBI:15377"/>
        <dbReference type="ChEBI" id="CHEBI:15378"/>
        <dbReference type="ChEBI" id="CHEBI:15379"/>
        <dbReference type="ChEBI" id="CHEBI:30879"/>
        <dbReference type="ChEBI" id="CHEBI:57618"/>
        <dbReference type="ChEBI" id="CHEBI:58210"/>
        <dbReference type="ChEBI" id="CHEBI:142491"/>
        <dbReference type="EC" id="1.14.14.1"/>
    </reaction>
</comment>
<keyword evidence="13 14" id="KW-0503">Monooxygenase</keyword>
<dbReference type="EC" id="1.14.14.1" evidence="14"/>
<dbReference type="PIRSF" id="PIRSF000209">
    <property type="entry name" value="Bifunctional_P450_P450R"/>
    <property type="match status" value="1"/>
</dbReference>
<dbReference type="RefSeq" id="XP_008083233.1">
    <property type="nucleotide sequence ID" value="XM_008085042.1"/>
</dbReference>
<dbReference type="SUPFAM" id="SSF48264">
    <property type="entry name" value="Cytochrome P450"/>
    <property type="match status" value="1"/>
</dbReference>
<dbReference type="InterPro" id="IPR036396">
    <property type="entry name" value="Cyt_P450_sf"/>
</dbReference>
<dbReference type="EMBL" id="KE145367">
    <property type="protein sequence ID" value="EPE29124.1"/>
    <property type="molecule type" value="Genomic_DNA"/>
</dbReference>
<dbReference type="InterPro" id="IPR017972">
    <property type="entry name" value="Cyt_P450_CS"/>
</dbReference>
<dbReference type="KEGG" id="glz:GLAREA_00282"/>
<dbReference type="PROSITE" id="PS00086">
    <property type="entry name" value="CYTOCHROME_P450"/>
    <property type="match status" value="1"/>
</dbReference>
<dbReference type="GO" id="GO:0070330">
    <property type="term" value="F:aromatase activity"/>
    <property type="evidence" value="ECO:0007669"/>
    <property type="project" value="UniProtKB-UniRule"/>
</dbReference>
<evidence type="ECO:0000259" key="17">
    <source>
        <dbReference type="PROSITE" id="PS51384"/>
    </source>
</evidence>
<dbReference type="InterPro" id="IPR001433">
    <property type="entry name" value="OxRdtase_FAD/NAD-bd"/>
</dbReference>
<dbReference type="Gene3D" id="1.20.990.10">
    <property type="entry name" value="NADPH-cytochrome p450 Reductase, Chain A, domain 3"/>
    <property type="match status" value="1"/>
</dbReference>
<keyword evidence="10 14" id="KW-0249">Electron transport</keyword>
<feature type="domain" description="FAD-binding FR-type" evidence="17">
    <location>
        <begin position="676"/>
        <end position="893"/>
    </location>
</feature>
<dbReference type="InterPro" id="IPR001128">
    <property type="entry name" value="Cyt_P450"/>
</dbReference>
<dbReference type="Pfam" id="PF00258">
    <property type="entry name" value="Flavodoxin_1"/>
    <property type="match status" value="1"/>
</dbReference>
<dbReference type="InterPro" id="IPR008254">
    <property type="entry name" value="Flavodoxin/NO_synth"/>
</dbReference>
<dbReference type="HOGENOM" id="CLU_001570_7_0_1"/>